<organism evidence="1 2">
    <name type="scientific">Nocardioides lentus</name>
    <dbReference type="NCBI Taxonomy" id="338077"/>
    <lineage>
        <taxon>Bacteria</taxon>
        <taxon>Bacillati</taxon>
        <taxon>Actinomycetota</taxon>
        <taxon>Actinomycetes</taxon>
        <taxon>Propionibacteriales</taxon>
        <taxon>Nocardioidaceae</taxon>
        <taxon>Nocardioides</taxon>
    </lineage>
</organism>
<reference evidence="2" key="1">
    <citation type="journal article" date="2019" name="Int. J. Syst. Evol. Microbiol.">
        <title>The Global Catalogue of Microorganisms (GCM) 10K type strain sequencing project: providing services to taxonomists for standard genome sequencing and annotation.</title>
        <authorList>
            <consortium name="The Broad Institute Genomics Platform"/>
            <consortium name="The Broad Institute Genome Sequencing Center for Infectious Disease"/>
            <person name="Wu L."/>
            <person name="Ma J."/>
        </authorList>
    </citation>
    <scope>NUCLEOTIDE SEQUENCE [LARGE SCALE GENOMIC DNA]</scope>
    <source>
        <strain evidence="2">JCM 14046</strain>
    </source>
</reference>
<dbReference type="Proteomes" id="UP001501612">
    <property type="component" value="Unassembled WGS sequence"/>
</dbReference>
<evidence type="ECO:0000313" key="2">
    <source>
        <dbReference type="Proteomes" id="UP001501612"/>
    </source>
</evidence>
<evidence type="ECO:0000313" key="1">
    <source>
        <dbReference type="EMBL" id="GAA1916926.1"/>
    </source>
</evidence>
<dbReference type="EMBL" id="BAAAMY010000004">
    <property type="protein sequence ID" value="GAA1916926.1"/>
    <property type="molecule type" value="Genomic_DNA"/>
</dbReference>
<name>A0ABP5ANG0_9ACTN</name>
<accession>A0ABP5ANG0</accession>
<comment type="caution">
    <text evidence="1">The sequence shown here is derived from an EMBL/GenBank/DDBJ whole genome shotgun (WGS) entry which is preliminary data.</text>
</comment>
<proteinExistence type="predicted"/>
<sequence length="141" mass="15230">MAQKMGVRAGSRARLVDAPPGVADELGLPGLRWVGAGEEADHLHLFVVTEAGMRTSFAAVAADLAPGGALWVSWPRGRRRGADLTLREVIAVGYDGGLVESTCLRVDDTWAGLRFTHPRPGRVYANSYGTLPWQRPADRRP</sequence>
<keyword evidence="2" id="KW-1185">Reference proteome</keyword>
<gene>
    <name evidence="1" type="ORF">GCM10009737_17960</name>
</gene>
<protein>
    <submittedName>
        <fullName evidence="1">DUF3052 family protein</fullName>
    </submittedName>
</protein>